<evidence type="ECO:0000256" key="1">
    <source>
        <dbReference type="SAM" id="Phobius"/>
    </source>
</evidence>
<dbReference type="RefSeq" id="WP_277090560.1">
    <property type="nucleotide sequence ID" value="NZ_JAKVJG010000005.1"/>
</dbReference>
<name>A0AAW8JMN9_9GAMM</name>
<evidence type="ECO:0000313" key="3">
    <source>
        <dbReference type="Proteomes" id="UP001243195"/>
    </source>
</evidence>
<keyword evidence="1" id="KW-0472">Membrane</keyword>
<evidence type="ECO:0000313" key="2">
    <source>
        <dbReference type="EMBL" id="MDQ9073545.1"/>
    </source>
</evidence>
<keyword evidence="1" id="KW-0812">Transmembrane</keyword>
<comment type="caution">
    <text evidence="2">The sequence shown here is derived from an EMBL/GenBank/DDBJ whole genome shotgun (WGS) entry which is preliminary data.</text>
</comment>
<dbReference type="Pfam" id="PF05656">
    <property type="entry name" value="DUF805"/>
    <property type="match status" value="1"/>
</dbReference>
<dbReference type="GO" id="GO:0005886">
    <property type="term" value="C:plasma membrane"/>
    <property type="evidence" value="ECO:0007669"/>
    <property type="project" value="TreeGrafter"/>
</dbReference>
<feature type="transmembrane region" description="Helical" evidence="1">
    <location>
        <begin position="138"/>
        <end position="160"/>
    </location>
</feature>
<protein>
    <submittedName>
        <fullName evidence="2">DUF805 domain-containing protein</fullName>
    </submittedName>
</protein>
<feature type="transmembrane region" description="Helical" evidence="1">
    <location>
        <begin position="63"/>
        <end position="84"/>
    </location>
</feature>
<proteinExistence type="predicted"/>
<reference evidence="2" key="1">
    <citation type="submission" date="2023-08" db="EMBL/GenBank/DDBJ databases">
        <title>Emergence of clinically-relevant ST2 carbapenem-resistant Acinetobacter baumannii strains in hospital sewages in Zhejiang, East of China.</title>
        <authorList>
            <person name="Kaichao C."/>
            <person name="Zhang R."/>
        </authorList>
    </citation>
    <scope>NUCLEOTIDE SEQUENCE</scope>
    <source>
        <strain evidence="2">M-SY-60</strain>
    </source>
</reference>
<organism evidence="2 3">
    <name type="scientific">Acinetobacter gerneri</name>
    <dbReference type="NCBI Taxonomy" id="202952"/>
    <lineage>
        <taxon>Bacteria</taxon>
        <taxon>Pseudomonadati</taxon>
        <taxon>Pseudomonadota</taxon>
        <taxon>Gammaproteobacteria</taxon>
        <taxon>Moraxellales</taxon>
        <taxon>Moraxellaceae</taxon>
        <taxon>Acinetobacter</taxon>
    </lineage>
</organism>
<keyword evidence="1" id="KW-1133">Transmembrane helix</keyword>
<dbReference type="InterPro" id="IPR008523">
    <property type="entry name" value="DUF805"/>
</dbReference>
<dbReference type="AlphaFoldDB" id="A0AAW8JMN9"/>
<accession>A0AAW8JMN9</accession>
<dbReference type="PANTHER" id="PTHR34980">
    <property type="entry name" value="INNER MEMBRANE PROTEIN-RELATED-RELATED"/>
    <property type="match status" value="1"/>
</dbReference>
<dbReference type="Proteomes" id="UP001243195">
    <property type="component" value="Unassembled WGS sequence"/>
</dbReference>
<feature type="transmembrane region" description="Helical" evidence="1">
    <location>
        <begin position="27"/>
        <end position="51"/>
    </location>
</feature>
<feature type="transmembrane region" description="Helical" evidence="1">
    <location>
        <begin position="96"/>
        <end position="116"/>
    </location>
</feature>
<gene>
    <name evidence="2" type="ORF">RFH51_19065</name>
</gene>
<sequence>MTKLFQYSSTLIDRPSSPNGRFCRLSFAAWSLLNGIICSASILLILIVFGQFHDTNFASFFNFLSYISIFIIQIYFVYFSFIFTIRRLHDRNQSGWYSLFLLIPLFNFTLFIYLLFSKGDEGMNKYGFTRNIFGWEKLLGQANMLISPLVIVVILFYMLMHPTPEQGFKRLIFPSLYMHSAEHKKSSNQ</sequence>
<dbReference type="EMBL" id="JAVIDA010000048">
    <property type="protein sequence ID" value="MDQ9073545.1"/>
    <property type="molecule type" value="Genomic_DNA"/>
</dbReference>
<dbReference type="PANTHER" id="PTHR34980:SF3">
    <property type="entry name" value="BLR8105 PROTEIN"/>
    <property type="match status" value="1"/>
</dbReference>